<dbReference type="RefSeq" id="WP_268238787.1">
    <property type="nucleotide sequence ID" value="NZ_BMPD01000015.1"/>
</dbReference>
<reference evidence="1" key="1">
    <citation type="journal article" date="2014" name="Int. J. Syst. Evol. Microbiol.">
        <title>Complete genome sequence of Corynebacterium casei LMG S-19264T (=DSM 44701T), isolated from a smear-ripened cheese.</title>
        <authorList>
            <consortium name="US DOE Joint Genome Institute (JGI-PGF)"/>
            <person name="Walter F."/>
            <person name="Albersmeier A."/>
            <person name="Kalinowski J."/>
            <person name="Ruckert C."/>
        </authorList>
    </citation>
    <scope>NUCLEOTIDE SEQUENCE</scope>
    <source>
        <strain evidence="1">JCM 19018</strain>
    </source>
</reference>
<evidence type="ECO:0000313" key="1">
    <source>
        <dbReference type="EMBL" id="GGK85254.1"/>
    </source>
</evidence>
<accession>A0A830F830</accession>
<dbReference type="AlphaFoldDB" id="A0A830F830"/>
<organism evidence="1 2">
    <name type="scientific">Haloarcula sebkhae</name>
    <dbReference type="NCBI Taxonomy" id="932660"/>
    <lineage>
        <taxon>Archaea</taxon>
        <taxon>Methanobacteriati</taxon>
        <taxon>Methanobacteriota</taxon>
        <taxon>Stenosarchaea group</taxon>
        <taxon>Halobacteria</taxon>
        <taxon>Halobacteriales</taxon>
        <taxon>Haloarculaceae</taxon>
        <taxon>Haloarcula</taxon>
    </lineage>
</organism>
<comment type="caution">
    <text evidence="1">The sequence shown here is derived from an EMBL/GenBank/DDBJ whole genome shotgun (WGS) entry which is preliminary data.</text>
</comment>
<sequence>MTGHGNHYGVDLADHGVDEHPLRCESAAGVTATEQAMGADP</sequence>
<protein>
    <submittedName>
        <fullName evidence="1">Uncharacterized protein</fullName>
    </submittedName>
</protein>
<gene>
    <name evidence="1" type="ORF">GCM10009067_41750</name>
</gene>
<reference evidence="1" key="2">
    <citation type="submission" date="2020-09" db="EMBL/GenBank/DDBJ databases">
        <authorList>
            <person name="Sun Q."/>
            <person name="Ohkuma M."/>
        </authorList>
    </citation>
    <scope>NUCLEOTIDE SEQUENCE</scope>
    <source>
        <strain evidence="1">JCM 19018</strain>
    </source>
</reference>
<name>A0A830F830_9EURY</name>
<proteinExistence type="predicted"/>
<evidence type="ECO:0000313" key="2">
    <source>
        <dbReference type="Proteomes" id="UP000614221"/>
    </source>
</evidence>
<dbReference type="EMBL" id="BMPD01000015">
    <property type="protein sequence ID" value="GGK85254.1"/>
    <property type="molecule type" value="Genomic_DNA"/>
</dbReference>
<dbReference type="Proteomes" id="UP000614221">
    <property type="component" value="Unassembled WGS sequence"/>
</dbReference>